<evidence type="ECO:0000256" key="1">
    <source>
        <dbReference type="ARBA" id="ARBA00022463"/>
    </source>
</evidence>
<dbReference type="EMBL" id="MH645154">
    <property type="protein sequence ID" value="AZF99029.1"/>
    <property type="molecule type" value="Genomic_RNA"/>
</dbReference>
<keyword evidence="4" id="KW-0899">Viral immunoevasion</keyword>
<evidence type="ECO:0000313" key="5">
    <source>
        <dbReference type="EMBL" id="AZF99029.1"/>
    </source>
</evidence>
<dbReference type="GO" id="GO:0052170">
    <property type="term" value="P:symbiont-mediated suppression of host innate immune response"/>
    <property type="evidence" value="ECO:0007669"/>
    <property type="project" value="UniProtKB-KW"/>
</dbReference>
<protein>
    <submittedName>
        <fullName evidence="5">Orf0</fullName>
    </submittedName>
</protein>
<name>A0A3G8FWK5_9VIRU</name>
<proteinExistence type="predicted"/>
<dbReference type="InterPro" id="IPR006755">
    <property type="entry name" value="Virus_P0"/>
</dbReference>
<evidence type="ECO:0000256" key="4">
    <source>
        <dbReference type="ARBA" id="ARBA00023280"/>
    </source>
</evidence>
<accession>A0A3G8FWK5</accession>
<keyword evidence="3" id="KW-1090">Inhibition of host innate immune response by virus</keyword>
<dbReference type="Pfam" id="PF04662">
    <property type="entry name" value="Luteo_PO"/>
    <property type="match status" value="1"/>
</dbReference>
<evidence type="ECO:0000256" key="3">
    <source>
        <dbReference type="ARBA" id="ARBA00022632"/>
    </source>
</evidence>
<reference evidence="5" key="1">
    <citation type="journal article" date="2018" name="Plant Pathol.">
        <title>Using High Throughput Sequencing in support of a plant health outbreak reveals novel viruses in Ullucus tuberosus (Basellaceae).</title>
        <authorList>
            <person name="Fox A."/>
            <person name="Fowkes A."/>
            <person name="Skelton A."/>
            <person name="Harju V."/>
            <person name="Buxton-Kirk A."/>
            <person name="Kelly M."/>
            <person name="Forde S."/>
            <person name="Pufal H."/>
            <person name="Conyers C."/>
            <person name="Ward R."/>
            <person name="Weekes R."/>
            <person name="Boonham N."/>
            <person name="Adams I."/>
        </authorList>
    </citation>
    <scope>NUCLEOTIDE SEQUENCE</scope>
    <source>
        <strain evidence="5">UPolV1</strain>
    </source>
</reference>
<keyword evidence="1" id="KW-0941">Suppressor of RNA silencing</keyword>
<evidence type="ECO:0000256" key="2">
    <source>
        <dbReference type="ARBA" id="ARBA00022581"/>
    </source>
</evidence>
<keyword evidence="2" id="KW-0945">Host-virus interaction</keyword>
<dbReference type="GO" id="GO:0016032">
    <property type="term" value="P:viral process"/>
    <property type="evidence" value="ECO:0007669"/>
    <property type="project" value="InterPro"/>
</dbReference>
<organism evidence="5">
    <name type="scientific">Ullucus polerovirus 1</name>
    <dbReference type="NCBI Taxonomy" id="2491943"/>
    <lineage>
        <taxon>Viruses</taxon>
        <taxon>Riboviria</taxon>
        <taxon>Orthornavirae</taxon>
        <taxon>Pisuviricota</taxon>
        <taxon>Pisoniviricetes</taxon>
        <taxon>Sobelivirales</taxon>
        <taxon>Solemoviridae</taxon>
        <taxon>Polerovirus</taxon>
        <taxon>Polerovirus UPOV</taxon>
    </lineage>
</organism>
<sequence>MFTITPSGQIVPNPRFEFYTPTELLFSLPHLGELLFRSSKTYTFKDEHKEMFVRSFIFLLPFLKSGEVCGYGEGVLLFPVIWYRSVLQYGAFLGYCPNIQLRASTIPSPFAGKMRVELLSLRSTATYRRALYISDNRFATENICGRIENFYSGPQRFGKFVLQVLHRFEKLQPAPRRSNTTAHYLRLVEYLGSFIGDSMARHPRVHFTRAMRDFARCLYELDLHRFKVDFWQAAGFTDNYSSEAYFYCSQVQLLMGREA</sequence>